<dbReference type="GO" id="GO:0005852">
    <property type="term" value="C:eukaryotic translation initiation factor 3 complex"/>
    <property type="evidence" value="ECO:0007669"/>
    <property type="project" value="UniProtKB-UniRule"/>
</dbReference>
<keyword evidence="7" id="KW-1185">Reference proteome</keyword>
<evidence type="ECO:0000256" key="3">
    <source>
        <dbReference type="ARBA" id="ARBA00022917"/>
    </source>
</evidence>
<dbReference type="CDD" id="cd08065">
    <property type="entry name" value="MPN_eIF3h"/>
    <property type="match status" value="1"/>
</dbReference>
<dbReference type="InterPro" id="IPR050242">
    <property type="entry name" value="JAMM_MPN+_peptidase_M67A"/>
</dbReference>
<dbReference type="EMBL" id="MCBQ01008541">
    <property type="protein sequence ID" value="RKF75354.1"/>
    <property type="molecule type" value="Genomic_DNA"/>
</dbReference>
<keyword evidence="2 4" id="KW-0396">Initiation factor</keyword>
<comment type="function">
    <text evidence="4">Component of the eukaryotic translation initiation factor 3 (eIF-3) complex, which is involved in protein synthesis of a specialized repertoire of mRNAs and, together with other initiation factors, stimulates binding of mRNA and methionyl-tRNAi to the 40S ribosome. The eIF-3 complex specifically targets and initiates translation of a subset of mRNAs involved in cell proliferation.</text>
</comment>
<dbReference type="InterPro" id="IPR045810">
    <property type="entry name" value="eIF3h_C"/>
</dbReference>
<evidence type="ECO:0000256" key="1">
    <source>
        <dbReference type="ARBA" id="ARBA00022490"/>
    </source>
</evidence>
<evidence type="ECO:0000313" key="6">
    <source>
        <dbReference type="EMBL" id="RKF75354.1"/>
    </source>
</evidence>
<evidence type="ECO:0000256" key="4">
    <source>
        <dbReference type="HAMAP-Rule" id="MF_03007"/>
    </source>
</evidence>
<sequence length="366" mass="41075">MADLSSKEVPLHTVQVDALVVMKIIKACSSSFPTTATGSIVGMDRNGVLEVTNCFPLPTTDINFADPHSSEHQSPSNLAVAALRTKANIAYQKEMIRCLREVNVDANNVGWYSSADMGSFINASLVENQYHYQKETNERTVALIHDLNRSSHGALCLQAFRLTPAFMNAYKEGKFTTEILQKSKLTYKDIIVEIPVVVHNSHLLTTFLHQIPVNLPENLELPGSVTELYSSPPPVPFYPKIDSLELSIDSFLEKTCDHVLDSIETHSTELNNFQYFQRHLAREQAKITAWKAKRAAENSTRAAQKLAPLPEDEWERLFKVPTEPSRLESMLNARQMDQYSRQVDGFTAAITSKMFAVKSNLMPECI</sequence>
<accession>A0A420ILC1</accession>
<dbReference type="Pfam" id="PF19445">
    <property type="entry name" value="eIF3h_C"/>
    <property type="match status" value="2"/>
</dbReference>
<dbReference type="GO" id="GO:0016282">
    <property type="term" value="C:eukaryotic 43S preinitiation complex"/>
    <property type="evidence" value="ECO:0007669"/>
    <property type="project" value="UniProtKB-UniRule"/>
</dbReference>
<dbReference type="AlphaFoldDB" id="A0A420ILC1"/>
<dbReference type="PANTHER" id="PTHR10410">
    <property type="entry name" value="EUKARYOTIC TRANSLATION INITIATION FACTOR 3 -RELATED"/>
    <property type="match status" value="1"/>
</dbReference>
<evidence type="ECO:0000256" key="2">
    <source>
        <dbReference type="ARBA" id="ARBA00022540"/>
    </source>
</evidence>
<comment type="subunit">
    <text evidence="4">Component of the eukaryotic translation initiation factor 3 (eIF-3) complex.</text>
</comment>
<dbReference type="GO" id="GO:0033290">
    <property type="term" value="C:eukaryotic 48S preinitiation complex"/>
    <property type="evidence" value="ECO:0007669"/>
    <property type="project" value="UniProtKB-UniRule"/>
</dbReference>
<dbReference type="FunFam" id="3.40.140.10:FF:000052">
    <property type="entry name" value="Eukaryotic translation initiation factor 3 subunit H"/>
    <property type="match status" value="1"/>
</dbReference>
<dbReference type="GO" id="GO:0003743">
    <property type="term" value="F:translation initiation factor activity"/>
    <property type="evidence" value="ECO:0007669"/>
    <property type="project" value="UniProtKB-UniRule"/>
</dbReference>
<gene>
    <name evidence="6" type="ORF">GcM3_085020</name>
</gene>
<dbReference type="Pfam" id="PF01398">
    <property type="entry name" value="JAB"/>
    <property type="match status" value="1"/>
</dbReference>
<comment type="similarity">
    <text evidence="4">Belongs to the eIF-3 subunit H family.</text>
</comment>
<dbReference type="PROSITE" id="PS50249">
    <property type="entry name" value="MPN"/>
    <property type="match status" value="1"/>
</dbReference>
<dbReference type="HAMAP" id="MF_03007">
    <property type="entry name" value="eIF3h"/>
    <property type="match status" value="1"/>
</dbReference>
<dbReference type="InterPro" id="IPR027524">
    <property type="entry name" value="eIF3h"/>
</dbReference>
<dbReference type="GO" id="GO:0008237">
    <property type="term" value="F:metallopeptidase activity"/>
    <property type="evidence" value="ECO:0007669"/>
    <property type="project" value="InterPro"/>
</dbReference>
<protein>
    <recommendedName>
        <fullName evidence="4">Eukaryotic translation initiation factor 3 subunit H</fullName>
        <shortName evidence="4">eIF3h</shortName>
    </recommendedName>
</protein>
<keyword evidence="3 4" id="KW-0648">Protein biosynthesis</keyword>
<dbReference type="Proteomes" id="UP000283383">
    <property type="component" value="Unassembled WGS sequence"/>
</dbReference>
<reference evidence="6 7" key="1">
    <citation type="journal article" date="2018" name="BMC Genomics">
        <title>Comparative genome analyses reveal sequence features reflecting distinct modes of host-adaptation between dicot and monocot powdery mildew.</title>
        <authorList>
            <person name="Wu Y."/>
            <person name="Ma X."/>
            <person name="Pan Z."/>
            <person name="Kale S.D."/>
            <person name="Song Y."/>
            <person name="King H."/>
            <person name="Zhang Q."/>
            <person name="Presley C."/>
            <person name="Deng X."/>
            <person name="Wei C.I."/>
            <person name="Xiao S."/>
        </authorList>
    </citation>
    <scope>NUCLEOTIDE SEQUENCE [LARGE SCALE GENOMIC DNA]</scope>
    <source>
        <strain evidence="6">UMSG3</strain>
    </source>
</reference>
<dbReference type="Gene3D" id="3.40.140.10">
    <property type="entry name" value="Cytidine Deaminase, domain 2"/>
    <property type="match status" value="1"/>
</dbReference>
<dbReference type="InterPro" id="IPR000555">
    <property type="entry name" value="JAMM/MPN+_dom"/>
</dbReference>
<keyword evidence="1 4" id="KW-0963">Cytoplasm</keyword>
<evidence type="ECO:0000259" key="5">
    <source>
        <dbReference type="PROSITE" id="PS50249"/>
    </source>
</evidence>
<feature type="domain" description="MPN" evidence="5">
    <location>
        <begin position="14"/>
        <end position="166"/>
    </location>
</feature>
<evidence type="ECO:0000313" key="7">
    <source>
        <dbReference type="Proteomes" id="UP000283383"/>
    </source>
</evidence>
<name>A0A420ILC1_9PEZI</name>
<dbReference type="GO" id="GO:0001732">
    <property type="term" value="P:formation of cytoplasmic translation initiation complex"/>
    <property type="evidence" value="ECO:0007669"/>
    <property type="project" value="UniProtKB-UniRule"/>
</dbReference>
<comment type="subcellular location">
    <subcellularLocation>
        <location evidence="4">Cytoplasm</location>
    </subcellularLocation>
</comment>
<comment type="caution">
    <text evidence="6">The sequence shown here is derived from an EMBL/GenBank/DDBJ whole genome shotgun (WGS) entry which is preliminary data.</text>
</comment>
<organism evidence="6 7">
    <name type="scientific">Golovinomyces cichoracearum</name>
    <dbReference type="NCBI Taxonomy" id="62708"/>
    <lineage>
        <taxon>Eukaryota</taxon>
        <taxon>Fungi</taxon>
        <taxon>Dikarya</taxon>
        <taxon>Ascomycota</taxon>
        <taxon>Pezizomycotina</taxon>
        <taxon>Leotiomycetes</taxon>
        <taxon>Erysiphales</taxon>
        <taxon>Erysiphaceae</taxon>
        <taxon>Golovinomyces</taxon>
    </lineage>
</organism>
<dbReference type="SMART" id="SM00232">
    <property type="entry name" value="JAB_MPN"/>
    <property type="match status" value="1"/>
</dbReference>
<dbReference type="STRING" id="62708.A0A420ILC1"/>
<dbReference type="InterPro" id="IPR037518">
    <property type="entry name" value="MPN"/>
</dbReference>
<proteinExistence type="inferred from homology"/>